<dbReference type="Gene3D" id="3.30.70.20">
    <property type="match status" value="1"/>
</dbReference>
<keyword evidence="4" id="KW-0249">Electron transport</keyword>
<keyword evidence="3" id="KW-0479">Metal-binding</keyword>
<dbReference type="EMBL" id="WRPP01000005">
    <property type="protein sequence ID" value="MVU80786.1"/>
    <property type="molecule type" value="Genomic_DNA"/>
</dbReference>
<evidence type="ECO:0000256" key="1">
    <source>
        <dbReference type="ARBA" id="ARBA00001927"/>
    </source>
</evidence>
<proteinExistence type="predicted"/>
<dbReference type="InterPro" id="IPR051269">
    <property type="entry name" value="Fe-S_cluster_ET"/>
</dbReference>
<sequence length="64" mass="6865">MKISVDTNLCEAHGDCVIAAPELFDLGEEDEVVRVLDAEPAEALRAKVDMAVRLCPVAAIRVEG</sequence>
<evidence type="ECO:0000256" key="3">
    <source>
        <dbReference type="ARBA" id="ARBA00022723"/>
    </source>
</evidence>
<keyword evidence="7" id="KW-0003">3Fe-4S</keyword>
<dbReference type="GO" id="GO:0051538">
    <property type="term" value="F:3 iron, 4 sulfur cluster binding"/>
    <property type="evidence" value="ECO:0007669"/>
    <property type="project" value="UniProtKB-KW"/>
</dbReference>
<accession>A0A7K1V2C2</accession>
<dbReference type="Proteomes" id="UP000466794">
    <property type="component" value="Unassembled WGS sequence"/>
</dbReference>
<dbReference type="SUPFAM" id="SSF54862">
    <property type="entry name" value="4Fe-4S ferredoxins"/>
    <property type="match status" value="1"/>
</dbReference>
<dbReference type="AlphaFoldDB" id="A0A7K1V2C2"/>
<evidence type="ECO:0000256" key="7">
    <source>
        <dbReference type="ARBA" id="ARBA00023291"/>
    </source>
</evidence>
<organism evidence="8 9">
    <name type="scientific">Nocardia terrae</name>
    <dbReference type="NCBI Taxonomy" id="2675851"/>
    <lineage>
        <taxon>Bacteria</taxon>
        <taxon>Bacillati</taxon>
        <taxon>Actinomycetota</taxon>
        <taxon>Actinomycetes</taxon>
        <taxon>Mycobacteriales</taxon>
        <taxon>Nocardiaceae</taxon>
        <taxon>Nocardia</taxon>
    </lineage>
</organism>
<comment type="cofactor">
    <cofactor evidence="1">
        <name>[3Fe-4S] cluster</name>
        <dbReference type="ChEBI" id="CHEBI:21137"/>
    </cofactor>
</comment>
<dbReference type="PANTHER" id="PTHR36923">
    <property type="entry name" value="FERREDOXIN"/>
    <property type="match status" value="1"/>
</dbReference>
<comment type="caution">
    <text evidence="8">The sequence shown here is derived from an EMBL/GenBank/DDBJ whole genome shotgun (WGS) entry which is preliminary data.</text>
</comment>
<keyword evidence="5" id="KW-0408">Iron</keyword>
<gene>
    <name evidence="8" type="ORF">GPX89_26475</name>
</gene>
<evidence type="ECO:0000256" key="4">
    <source>
        <dbReference type="ARBA" id="ARBA00022982"/>
    </source>
</evidence>
<dbReference type="PANTHER" id="PTHR36923:SF3">
    <property type="entry name" value="FERREDOXIN"/>
    <property type="match status" value="1"/>
</dbReference>
<keyword evidence="2" id="KW-0813">Transport</keyword>
<keyword evidence="6" id="KW-0411">Iron-sulfur</keyword>
<evidence type="ECO:0000256" key="6">
    <source>
        <dbReference type="ARBA" id="ARBA00023014"/>
    </source>
</evidence>
<dbReference type="GO" id="GO:0046872">
    <property type="term" value="F:metal ion binding"/>
    <property type="evidence" value="ECO:0007669"/>
    <property type="project" value="UniProtKB-KW"/>
</dbReference>
<evidence type="ECO:0000313" key="9">
    <source>
        <dbReference type="Proteomes" id="UP000466794"/>
    </source>
</evidence>
<keyword evidence="9" id="KW-1185">Reference proteome</keyword>
<evidence type="ECO:0000313" key="8">
    <source>
        <dbReference type="EMBL" id="MVU80786.1"/>
    </source>
</evidence>
<reference evidence="8 9" key="1">
    <citation type="submission" date="2019-12" db="EMBL/GenBank/DDBJ databases">
        <title>Nocardia sp. nov. ET3-3 isolated from soil.</title>
        <authorList>
            <person name="Kanchanasin P."/>
            <person name="Tanasupawat S."/>
            <person name="Yuki M."/>
            <person name="Kudo T."/>
        </authorList>
    </citation>
    <scope>NUCLEOTIDE SEQUENCE [LARGE SCALE GENOMIC DNA]</scope>
    <source>
        <strain evidence="8 9">ET3-3</strain>
    </source>
</reference>
<dbReference type="Pfam" id="PF13370">
    <property type="entry name" value="Fer4_13"/>
    <property type="match status" value="1"/>
</dbReference>
<protein>
    <submittedName>
        <fullName evidence="8">Ferredoxin</fullName>
    </submittedName>
</protein>
<name>A0A7K1V2C2_9NOCA</name>
<evidence type="ECO:0000256" key="5">
    <source>
        <dbReference type="ARBA" id="ARBA00023004"/>
    </source>
</evidence>
<evidence type="ECO:0000256" key="2">
    <source>
        <dbReference type="ARBA" id="ARBA00022448"/>
    </source>
</evidence>
<dbReference type="RefSeq" id="WP_157390353.1">
    <property type="nucleotide sequence ID" value="NZ_WRPP01000005.1"/>
</dbReference>